<dbReference type="Gene3D" id="3.30.230.10">
    <property type="match status" value="1"/>
</dbReference>
<dbReference type="InterPro" id="IPR000523">
    <property type="entry name" value="Mg_chelatse_chII-like_cat_dom"/>
</dbReference>
<dbReference type="InterPro" id="IPR020568">
    <property type="entry name" value="Ribosomal_Su5_D2-typ_SF"/>
</dbReference>
<dbReference type="KEGG" id="nmk:CHR53_23710"/>
<dbReference type="NCBIfam" id="TIGR00368">
    <property type="entry name" value="YifB family Mg chelatase-like AAA ATPase"/>
    <property type="match status" value="1"/>
</dbReference>
<dbReference type="GO" id="GO:0005524">
    <property type="term" value="F:ATP binding"/>
    <property type="evidence" value="ECO:0007669"/>
    <property type="project" value="InterPro"/>
</dbReference>
<dbReference type="Pfam" id="PF01078">
    <property type="entry name" value="Mg_chelatase"/>
    <property type="match status" value="1"/>
</dbReference>
<dbReference type="InterPro" id="IPR027417">
    <property type="entry name" value="P-loop_NTPase"/>
</dbReference>
<comment type="similarity">
    <text evidence="1">Belongs to the Mg-chelatase subunits D/I family. ComM subfamily.</text>
</comment>
<dbReference type="PANTHER" id="PTHR32039">
    <property type="entry name" value="MAGNESIUM-CHELATASE SUBUNIT CHLI"/>
    <property type="match status" value="1"/>
</dbReference>
<reference evidence="3 4" key="1">
    <citation type="submission" date="2017-07" db="EMBL/GenBank/DDBJ databases">
        <title>The complete genome sequence of Bacillus mesonae strain H20-5, an efficient strain improving plant abiotic stress resistance.</title>
        <authorList>
            <person name="Kim S.Y."/>
            <person name="Song H."/>
            <person name="Sang M.K."/>
            <person name="Weon H.-Y."/>
            <person name="Song J."/>
        </authorList>
    </citation>
    <scope>NUCLEOTIDE SEQUENCE [LARGE SCALE GENOMIC DNA]</scope>
    <source>
        <strain evidence="3 4">H20-5</strain>
    </source>
</reference>
<dbReference type="SUPFAM" id="SSF54211">
    <property type="entry name" value="Ribosomal protein S5 domain 2-like"/>
    <property type="match status" value="1"/>
</dbReference>
<evidence type="ECO:0000256" key="1">
    <source>
        <dbReference type="ARBA" id="ARBA00006354"/>
    </source>
</evidence>
<dbReference type="Gene3D" id="3.40.50.300">
    <property type="entry name" value="P-loop containing nucleotide triphosphate hydrolases"/>
    <property type="match status" value="1"/>
</dbReference>
<dbReference type="InterPro" id="IPR025158">
    <property type="entry name" value="Mg_chelat-rel_C"/>
</dbReference>
<dbReference type="PANTHER" id="PTHR32039:SF7">
    <property type="entry name" value="COMPETENCE PROTEIN COMM"/>
    <property type="match status" value="1"/>
</dbReference>
<keyword evidence="4" id="KW-1185">Reference proteome</keyword>
<name>A0A3T0I3X2_9BACI</name>
<dbReference type="STRING" id="1193713.GCA_001636315_01637"/>
<accession>A0A3T0I3X2</accession>
<gene>
    <name evidence="3" type="ORF">CHR53_23710</name>
</gene>
<dbReference type="Pfam" id="PF13335">
    <property type="entry name" value="Mg_chelatase_C"/>
    <property type="match status" value="1"/>
</dbReference>
<organism evidence="3 4">
    <name type="scientific">Neobacillus mesonae</name>
    <dbReference type="NCBI Taxonomy" id="1193713"/>
    <lineage>
        <taxon>Bacteria</taxon>
        <taxon>Bacillati</taxon>
        <taxon>Bacillota</taxon>
        <taxon>Bacilli</taxon>
        <taxon>Bacillales</taxon>
        <taxon>Bacillaceae</taxon>
        <taxon>Neobacillus</taxon>
    </lineage>
</organism>
<protein>
    <submittedName>
        <fullName evidence="3">Magnesium chelatase</fullName>
    </submittedName>
</protein>
<evidence type="ECO:0000259" key="2">
    <source>
        <dbReference type="SMART" id="SM00382"/>
    </source>
</evidence>
<dbReference type="EMBL" id="CP022572">
    <property type="protein sequence ID" value="AZU64020.1"/>
    <property type="molecule type" value="Genomic_DNA"/>
</dbReference>
<dbReference type="InterPro" id="IPR004482">
    <property type="entry name" value="Mg_chelat-rel"/>
</dbReference>
<dbReference type="InterPro" id="IPR045006">
    <property type="entry name" value="CHLI-like"/>
</dbReference>
<dbReference type="Pfam" id="PF13541">
    <property type="entry name" value="ChlI"/>
    <property type="match status" value="1"/>
</dbReference>
<dbReference type="Proteomes" id="UP000282892">
    <property type="component" value="Chromosome"/>
</dbReference>
<dbReference type="SUPFAM" id="SSF52540">
    <property type="entry name" value="P-loop containing nucleoside triphosphate hydrolases"/>
    <property type="match status" value="1"/>
</dbReference>
<dbReference type="OrthoDB" id="9813147at2"/>
<proteinExistence type="inferred from homology"/>
<sequence length="516" mass="56747">MWAKVTSIGLKGMEGYRLNVEVSTRVGADSFKIVGLPDAAVKEARERIIAALGTLGYVMNGQKIIINLSPSDQKKIGSMFDLSMAIGVLSSLHELEVIIPEDTGFIGALSLDGAIQSVQGMLAAVLAAKKIGIRKLYLPFDEKLPSLDVLGLELIYVESLQDVIGHLSGQWSPPSFFKKKQEEVRCTEYPDFQQIIGHSRAKYALEVAGAGEHHVLMTGPPGCGKSLLAWSFPSILPGLSKEFRLEVMSLYQLAHVSQPETYFPPFRNPHHSASGISIIGGGQYPKPGEISLAHRGVLFLDEVGEFSKKTLDMLRQPLETGLITISRTHATITYSASFIMVAAMNPCPCGYAGDNAHYCTCSKKQILAYQNKLSGPLRDRFDIHLSLKSVDLRTAGEDGVENESSCVVRQRVEEARKRQYDRYGREICNGRVPYNELMKTTPLTQGQQNALQQHLYKKGWSSRTQIKIIRLARTINDLRGENAITDASLWQAIKLNSLAVSAVSSTVSGTIRGQIR</sequence>
<evidence type="ECO:0000313" key="3">
    <source>
        <dbReference type="EMBL" id="AZU64020.1"/>
    </source>
</evidence>
<feature type="domain" description="AAA+ ATPase" evidence="2">
    <location>
        <begin position="211"/>
        <end position="391"/>
    </location>
</feature>
<evidence type="ECO:0000313" key="4">
    <source>
        <dbReference type="Proteomes" id="UP000282892"/>
    </source>
</evidence>
<dbReference type="InterPro" id="IPR003593">
    <property type="entry name" value="AAA+_ATPase"/>
</dbReference>
<dbReference type="RefSeq" id="WP_127488719.1">
    <property type="nucleotide sequence ID" value="NZ_CP022572.1"/>
</dbReference>
<dbReference type="InterPro" id="IPR014721">
    <property type="entry name" value="Ribsml_uS5_D2-typ_fold_subgr"/>
</dbReference>
<dbReference type="SMART" id="SM00382">
    <property type="entry name" value="AAA"/>
    <property type="match status" value="1"/>
</dbReference>
<dbReference type="AlphaFoldDB" id="A0A3T0I3X2"/>